<feature type="region of interest" description="Disordered" evidence="4">
    <location>
        <begin position="212"/>
        <end position="233"/>
    </location>
</feature>
<dbReference type="GO" id="GO:0022857">
    <property type="term" value="F:transmembrane transporter activity"/>
    <property type="evidence" value="ECO:0007669"/>
    <property type="project" value="InterPro"/>
</dbReference>
<feature type="transmembrane region" description="Helical" evidence="5">
    <location>
        <begin position="246"/>
        <end position="268"/>
    </location>
</feature>
<dbReference type="InterPro" id="IPR050327">
    <property type="entry name" value="Proton-linked_MCT"/>
</dbReference>
<evidence type="ECO:0000256" key="2">
    <source>
        <dbReference type="ARBA" id="ARBA00022989"/>
    </source>
</evidence>
<dbReference type="AlphaFoldDB" id="A0A517P2P4"/>
<feature type="transmembrane region" description="Helical" evidence="5">
    <location>
        <begin position="112"/>
        <end position="139"/>
    </location>
</feature>
<evidence type="ECO:0000256" key="3">
    <source>
        <dbReference type="ARBA" id="ARBA00023136"/>
    </source>
</evidence>
<feature type="transmembrane region" description="Helical" evidence="5">
    <location>
        <begin position="401"/>
        <end position="419"/>
    </location>
</feature>
<evidence type="ECO:0000313" key="7">
    <source>
        <dbReference type="EMBL" id="QDT13649.1"/>
    </source>
</evidence>
<feature type="transmembrane region" description="Helical" evidence="5">
    <location>
        <begin position="177"/>
        <end position="197"/>
    </location>
</feature>
<feature type="transmembrane region" description="Helical" evidence="5">
    <location>
        <begin position="146"/>
        <end position="165"/>
    </location>
</feature>
<feature type="transmembrane region" description="Helical" evidence="5">
    <location>
        <begin position="59"/>
        <end position="76"/>
    </location>
</feature>
<evidence type="ECO:0000256" key="1">
    <source>
        <dbReference type="ARBA" id="ARBA00022692"/>
    </source>
</evidence>
<dbReference type="Pfam" id="PF07690">
    <property type="entry name" value="MFS_1"/>
    <property type="match status" value="1"/>
</dbReference>
<feature type="transmembrane region" description="Helical" evidence="5">
    <location>
        <begin position="369"/>
        <end position="389"/>
    </location>
</feature>
<keyword evidence="1 5" id="KW-0812">Transmembrane</keyword>
<dbReference type="PROSITE" id="PS50850">
    <property type="entry name" value="MFS"/>
    <property type="match status" value="1"/>
</dbReference>
<dbReference type="Gene3D" id="1.20.1250.20">
    <property type="entry name" value="MFS general substrate transporter like domains"/>
    <property type="match status" value="2"/>
</dbReference>
<dbReference type="InterPro" id="IPR011701">
    <property type="entry name" value="MFS"/>
</dbReference>
<evidence type="ECO:0000313" key="8">
    <source>
        <dbReference type="Proteomes" id="UP000319817"/>
    </source>
</evidence>
<evidence type="ECO:0000256" key="4">
    <source>
        <dbReference type="SAM" id="MobiDB-lite"/>
    </source>
</evidence>
<proteinExistence type="predicted"/>
<dbReference type="RefSeq" id="WP_145421391.1">
    <property type="nucleotide sequence ID" value="NZ_CP036526.1"/>
</dbReference>
<dbReference type="EMBL" id="CP036526">
    <property type="protein sequence ID" value="QDT13649.1"/>
    <property type="molecule type" value="Genomic_DNA"/>
</dbReference>
<keyword evidence="2 5" id="KW-1133">Transmembrane helix</keyword>
<feature type="transmembrane region" description="Helical" evidence="5">
    <location>
        <begin position="311"/>
        <end position="329"/>
    </location>
</feature>
<protein>
    <submittedName>
        <fullName evidence="7">Putative MFS-type transporter YhjX</fullName>
    </submittedName>
</protein>
<organism evidence="7 8">
    <name type="scientific">Stieleria marina</name>
    <dbReference type="NCBI Taxonomy" id="1930275"/>
    <lineage>
        <taxon>Bacteria</taxon>
        <taxon>Pseudomonadati</taxon>
        <taxon>Planctomycetota</taxon>
        <taxon>Planctomycetia</taxon>
        <taxon>Pirellulales</taxon>
        <taxon>Pirellulaceae</taxon>
        <taxon>Stieleria</taxon>
    </lineage>
</organism>
<dbReference type="PANTHER" id="PTHR11360">
    <property type="entry name" value="MONOCARBOXYLATE TRANSPORTER"/>
    <property type="match status" value="1"/>
</dbReference>
<keyword evidence="3 5" id="KW-0472">Membrane</keyword>
<dbReference type="OrthoDB" id="182417at2"/>
<feature type="domain" description="Major facilitator superfamily (MFS) profile" evidence="6">
    <location>
        <begin position="11"/>
        <end position="425"/>
    </location>
</feature>
<name>A0A517P2P4_9BACT</name>
<dbReference type="PANTHER" id="PTHR11360:SF308">
    <property type="entry name" value="BLL3089 PROTEIN"/>
    <property type="match status" value="1"/>
</dbReference>
<dbReference type="InterPro" id="IPR036259">
    <property type="entry name" value="MFS_trans_sf"/>
</dbReference>
<dbReference type="InterPro" id="IPR020846">
    <property type="entry name" value="MFS_dom"/>
</dbReference>
<feature type="transmembrane region" description="Helical" evidence="5">
    <location>
        <begin position="288"/>
        <end position="306"/>
    </location>
</feature>
<feature type="transmembrane region" description="Helical" evidence="5">
    <location>
        <begin position="16"/>
        <end position="39"/>
    </location>
</feature>
<feature type="compositionally biased region" description="Polar residues" evidence="4">
    <location>
        <begin position="214"/>
        <end position="232"/>
    </location>
</feature>
<evidence type="ECO:0000256" key="5">
    <source>
        <dbReference type="SAM" id="Phobius"/>
    </source>
</evidence>
<feature type="transmembrane region" description="Helical" evidence="5">
    <location>
        <begin position="335"/>
        <end position="357"/>
    </location>
</feature>
<accession>A0A517P2P4</accession>
<evidence type="ECO:0000259" key="6">
    <source>
        <dbReference type="PROSITE" id="PS50850"/>
    </source>
</evidence>
<sequence>MINAVSNCVASRLPFFYGYLIIPITMLMQICTSPGQTFAVSAFTPSLRESLQLSDSRLSLAYMIGTMLAALPLSFVGPFSDRWGIRKVTVFVTIALALTCWFASHVNGFASLLLAFFLLRFLGQGSMSLLSSNAIAMWYRHRIGRVSAVMSVGGAIAFAWVPEWLETSIANFGWRQTYVGLSIIVSALLLPAMILLFRNRPEEVGQHVDGISPELSQESQPMDDSSTSSPTERTWKLSDALSHPSIYILGLVQCCLALTGTGVVFYLFTLCSDRGMPSGVAADLFKTLGLSMLVAQLVGGVLADWLPLNRMLCAGTLMLAVGLGFAWLGDSSLQLHAFAAFFGAGQGLSLAVGAVVWVRYYGREHLGSIRGTVLCLTIAGSGCGPLIMGVVRDRLQTFDEALALFFFVMLTLSVLSWWATAPRLLAARDAG</sequence>
<dbReference type="Proteomes" id="UP000319817">
    <property type="component" value="Chromosome"/>
</dbReference>
<gene>
    <name evidence="7" type="primary">yhjX</name>
    <name evidence="7" type="ORF">K239x_56690</name>
</gene>
<dbReference type="SUPFAM" id="SSF103473">
    <property type="entry name" value="MFS general substrate transporter"/>
    <property type="match status" value="1"/>
</dbReference>
<keyword evidence="8" id="KW-1185">Reference proteome</keyword>
<reference evidence="7 8" key="1">
    <citation type="submission" date="2019-02" db="EMBL/GenBank/DDBJ databases">
        <title>Deep-cultivation of Planctomycetes and their phenomic and genomic characterization uncovers novel biology.</title>
        <authorList>
            <person name="Wiegand S."/>
            <person name="Jogler M."/>
            <person name="Boedeker C."/>
            <person name="Pinto D."/>
            <person name="Vollmers J."/>
            <person name="Rivas-Marin E."/>
            <person name="Kohn T."/>
            <person name="Peeters S.H."/>
            <person name="Heuer A."/>
            <person name="Rast P."/>
            <person name="Oberbeckmann S."/>
            <person name="Bunk B."/>
            <person name="Jeske O."/>
            <person name="Meyerdierks A."/>
            <person name="Storesund J.E."/>
            <person name="Kallscheuer N."/>
            <person name="Luecker S."/>
            <person name="Lage O.M."/>
            <person name="Pohl T."/>
            <person name="Merkel B.J."/>
            <person name="Hornburger P."/>
            <person name="Mueller R.-W."/>
            <person name="Bruemmer F."/>
            <person name="Labrenz M."/>
            <person name="Spormann A.M."/>
            <person name="Op den Camp H."/>
            <person name="Overmann J."/>
            <person name="Amann R."/>
            <person name="Jetten M.S.M."/>
            <person name="Mascher T."/>
            <person name="Medema M.H."/>
            <person name="Devos D.P."/>
            <person name="Kaster A.-K."/>
            <person name="Ovreas L."/>
            <person name="Rohde M."/>
            <person name="Galperin M.Y."/>
            <person name="Jogler C."/>
        </authorList>
    </citation>
    <scope>NUCLEOTIDE SEQUENCE [LARGE SCALE GENOMIC DNA]</scope>
    <source>
        <strain evidence="7 8">K23_9</strain>
    </source>
</reference>